<keyword evidence="2" id="KW-1185">Reference proteome</keyword>
<comment type="caution">
    <text evidence="1">The sequence shown here is derived from an EMBL/GenBank/DDBJ whole genome shotgun (WGS) entry which is preliminary data.</text>
</comment>
<dbReference type="EMBL" id="JASKYM010000001">
    <property type="protein sequence ID" value="MDK2562746.1"/>
    <property type="molecule type" value="Genomic_DNA"/>
</dbReference>
<sequence>MIFIDINIFIDKLEFNIFELTSNNRKEIIRDEIIIPKSFDIGNKLNYLRKFMKMLINQYNIKKAYINIEDSIGVDIVDIVKIEGIVEEVFSNRGVSICK</sequence>
<evidence type="ECO:0000313" key="1">
    <source>
        <dbReference type="EMBL" id="MDK2562746.1"/>
    </source>
</evidence>
<proteinExistence type="predicted"/>
<evidence type="ECO:0000313" key="2">
    <source>
        <dbReference type="Proteomes" id="UP001301012"/>
    </source>
</evidence>
<organism evidence="1 2">
    <name type="scientific">Romboutsia sedimentorum</name>
    <dbReference type="NCBI Taxonomy" id="1368474"/>
    <lineage>
        <taxon>Bacteria</taxon>
        <taxon>Bacillati</taxon>
        <taxon>Bacillota</taxon>
        <taxon>Clostridia</taxon>
        <taxon>Peptostreptococcales</taxon>
        <taxon>Peptostreptococcaceae</taxon>
        <taxon>Romboutsia</taxon>
    </lineage>
</organism>
<name>A0ABT7E9V0_9FIRM</name>
<dbReference type="Proteomes" id="UP001301012">
    <property type="component" value="Unassembled WGS sequence"/>
</dbReference>
<reference evidence="1 2" key="1">
    <citation type="submission" date="2023-05" db="EMBL/GenBank/DDBJ databases">
        <title>Rombocin, a short stable natural nisin variant, displays selective antimicrobial activity against Listeria monocytogenes and employs dual mode of action to kill target bacterial strains.</title>
        <authorList>
            <person name="Wambui J."/>
            <person name="Stephan R."/>
            <person name="Kuipers O.P."/>
        </authorList>
    </citation>
    <scope>NUCLEOTIDE SEQUENCE [LARGE SCALE GENOMIC DNA]</scope>
    <source>
        <strain evidence="1 2">RC002</strain>
    </source>
</reference>
<accession>A0ABT7E9V0</accession>
<dbReference type="RefSeq" id="WP_284131708.1">
    <property type="nucleotide sequence ID" value="NZ_JASKYM010000001.1"/>
</dbReference>
<gene>
    <name evidence="1" type="ORF">QOZ84_04220</name>
</gene>
<protein>
    <submittedName>
        <fullName evidence="1">Uncharacterized protein</fullName>
    </submittedName>
</protein>